<keyword evidence="5" id="KW-0648">Protein biosynthesis</keyword>
<dbReference type="Pfam" id="PF08264">
    <property type="entry name" value="Anticodon_1"/>
    <property type="match status" value="1"/>
</dbReference>
<feature type="domain" description="Methionyl/Valyl/Leucyl/Isoleucyl-tRNA synthetase anticodon-binding" evidence="7">
    <location>
        <begin position="4"/>
        <end position="69"/>
    </location>
</feature>
<evidence type="ECO:0000256" key="5">
    <source>
        <dbReference type="ARBA" id="ARBA00022917"/>
    </source>
</evidence>
<keyword evidence="2" id="KW-0436">Ligase</keyword>
<keyword evidence="3" id="KW-0547">Nucleotide-binding</keyword>
<evidence type="ECO:0000256" key="2">
    <source>
        <dbReference type="ARBA" id="ARBA00022598"/>
    </source>
</evidence>
<dbReference type="AlphaFoldDB" id="A0AAV8QC74"/>
<evidence type="ECO:0000256" key="4">
    <source>
        <dbReference type="ARBA" id="ARBA00022840"/>
    </source>
</evidence>
<dbReference type="EMBL" id="JAQQAF010000001">
    <property type="protein sequence ID" value="KAJ8510966.1"/>
    <property type="molecule type" value="Genomic_DNA"/>
</dbReference>
<evidence type="ECO:0000313" key="8">
    <source>
        <dbReference type="EMBL" id="KAJ8510966.1"/>
    </source>
</evidence>
<comment type="caution">
    <text evidence="8">The sequence shown here is derived from an EMBL/GenBank/DDBJ whole genome shotgun (WGS) entry which is preliminary data.</text>
</comment>
<evidence type="ECO:0000259" key="7">
    <source>
        <dbReference type="Pfam" id="PF08264"/>
    </source>
</evidence>
<dbReference type="InterPro" id="IPR009080">
    <property type="entry name" value="tRNAsynth_Ia_anticodon-bd"/>
</dbReference>
<keyword evidence="6" id="KW-0030">Aminoacyl-tRNA synthetase</keyword>
<dbReference type="GO" id="GO:0006429">
    <property type="term" value="P:leucyl-tRNA aminoacylation"/>
    <property type="evidence" value="ECO:0007669"/>
    <property type="project" value="InterPro"/>
</dbReference>
<dbReference type="GO" id="GO:0004823">
    <property type="term" value="F:leucine-tRNA ligase activity"/>
    <property type="evidence" value="ECO:0007669"/>
    <property type="project" value="InterPro"/>
</dbReference>
<keyword evidence="9" id="KW-1185">Reference proteome</keyword>
<evidence type="ECO:0000313" key="9">
    <source>
        <dbReference type="Proteomes" id="UP001222027"/>
    </source>
</evidence>
<proteinExistence type="inferred from homology"/>
<protein>
    <recommendedName>
        <fullName evidence="7">Methionyl/Valyl/Leucyl/Isoleucyl-tRNA synthetase anticodon-binding domain-containing protein</fullName>
    </recommendedName>
</protein>
<keyword evidence="4" id="KW-0067">ATP-binding</keyword>
<dbReference type="Proteomes" id="UP001222027">
    <property type="component" value="Unassembled WGS sequence"/>
</dbReference>
<organism evidence="8 9">
    <name type="scientific">Ensete ventricosum</name>
    <name type="common">Abyssinian banana</name>
    <name type="synonym">Musa ensete</name>
    <dbReference type="NCBI Taxonomy" id="4639"/>
    <lineage>
        <taxon>Eukaryota</taxon>
        <taxon>Viridiplantae</taxon>
        <taxon>Streptophyta</taxon>
        <taxon>Embryophyta</taxon>
        <taxon>Tracheophyta</taxon>
        <taxon>Spermatophyta</taxon>
        <taxon>Magnoliopsida</taxon>
        <taxon>Liliopsida</taxon>
        <taxon>Zingiberales</taxon>
        <taxon>Musaceae</taxon>
        <taxon>Ensete</taxon>
    </lineage>
</organism>
<gene>
    <name evidence="8" type="ORF">OPV22_001400</name>
</gene>
<dbReference type="InterPro" id="IPR004493">
    <property type="entry name" value="Leu-tRNA-synth_Ia_arc/euk"/>
</dbReference>
<dbReference type="PANTHER" id="PTHR45794">
    <property type="entry name" value="LEUCYL-TRNA SYNTHETASE"/>
    <property type="match status" value="1"/>
</dbReference>
<evidence type="ECO:0000256" key="1">
    <source>
        <dbReference type="ARBA" id="ARBA00005594"/>
    </source>
</evidence>
<name>A0AAV8QC74_ENSVE</name>
<dbReference type="PANTHER" id="PTHR45794:SF1">
    <property type="entry name" value="LEUCINE--TRNA LIGASE, CYTOPLASMIC"/>
    <property type="match status" value="1"/>
</dbReference>
<dbReference type="Gene3D" id="1.10.730.10">
    <property type="entry name" value="Isoleucyl-tRNA Synthetase, Domain 1"/>
    <property type="match status" value="1"/>
</dbReference>
<evidence type="ECO:0000256" key="6">
    <source>
        <dbReference type="ARBA" id="ARBA00023146"/>
    </source>
</evidence>
<dbReference type="InterPro" id="IPR013155">
    <property type="entry name" value="M/V/L/I-tRNA-synth_anticd-bd"/>
</dbReference>
<reference evidence="8 9" key="1">
    <citation type="submission" date="2022-12" db="EMBL/GenBank/DDBJ databases">
        <title>Chromosome-scale assembly of the Ensete ventricosum genome.</title>
        <authorList>
            <person name="Dussert Y."/>
            <person name="Stocks J."/>
            <person name="Wendawek A."/>
            <person name="Woldeyes F."/>
            <person name="Nichols R.A."/>
            <person name="Borrell J.S."/>
        </authorList>
    </citation>
    <scope>NUCLEOTIDE SEQUENCE [LARGE SCALE GENOMIC DNA]</scope>
    <source>
        <strain evidence="9">cv. Maze</strain>
        <tissue evidence="8">Seeds</tissue>
    </source>
</reference>
<dbReference type="GO" id="GO:0005524">
    <property type="term" value="F:ATP binding"/>
    <property type="evidence" value="ECO:0007669"/>
    <property type="project" value="UniProtKB-KW"/>
</dbReference>
<evidence type="ECO:0000256" key="3">
    <source>
        <dbReference type="ARBA" id="ARBA00022741"/>
    </source>
</evidence>
<comment type="similarity">
    <text evidence="1">Belongs to the class-I aminoacyl-tRNA synthetase family.</text>
</comment>
<dbReference type="SUPFAM" id="SSF47323">
    <property type="entry name" value="Anticodon-binding domain of a subclass of class I aminoacyl-tRNA synthetases"/>
    <property type="match status" value="1"/>
</dbReference>
<sequence length="232" mass="26481">MNHKLLWRFMDVQTRLMTPICPHYAEHVWKNILKDGFVVNAGWPLYDAPDTTLTIANKYLQDSIVLPRKLLQKQVSGPKKAKKGATIPAAEENKLTVGRIYVNEQFDGCKEECLRILQRNLTQRDALLHLVLQENSDLIKRQLGLEHVEVLSASDESCCHLFEQVRIYCCRTQNWSLKKHFGNFLLGKTAAGVCSSSFVGSLQNLGFCILKISSHRRSQTDVTRTRNLRGRS</sequence>
<accession>A0AAV8QC74</accession>